<keyword evidence="8" id="KW-1185">Reference proteome</keyword>
<dbReference type="InterPro" id="IPR036291">
    <property type="entry name" value="NAD(P)-bd_dom_sf"/>
</dbReference>
<sequence length="800" mass="87713">MHLNSLKTCCAPNMQCHTGHEVPPPTTPLKSTLLLTASLPRPTRAHAVFQLSIGPYWCCIVSRPFQSAVSTYISGSRSNSEVAFKCINCRLRRIKCDGLRPKCGQCSRSMRFQDCEYAEDGPTATQTLEERIATVQARINDLTNPVAPLTLYNPYDDSSPPAFSGGASVPLSPPYSASSSRHSTSFRVPTSALAEVPSIKLEPLIRNFLQHCSQFGFFLNVHRFQEAAKGRSGQRPAPVLLDVVHLWGIHLSGSDEFTAYEASYLSRALHTAVNALSGTHSNNTVLHSIQAEVLLSYYFVRNTRFLEAKYHLSAAVSLVISSGLHRIRSAEPYAAVGRTLAAPRDPIEECERINAFWTVLTLNNCWTVADGSPSNISYTDPNVRIDTPWPLDINSPSLHNQVLPNSNFGTVTAFLGNQPDSGLSVSALHAKAAILFEQASQLAIQYRPNMNNKRQFYASFKSADTLIERFKLSLPTVHSQSSREIIVVHSLAHVATIQLHNPFVADTDASRSRVVTSARTIVANLAQVPLNKFGYIDPIMGTLLMAACQVFVAELAKFRRHRPLNSVVLPEERLVIDAIETVLAAMNIFAPDCQLISSRKLSAAEEVMAKFASDVHPSSSVVPVQLDITDETSINKAHAFISDYLRRRNLPGLDVLVNNAAIMIPSFEPMYAVNVFGTASVTQAMRPLLNDGGAILNISSKVASQWLWSGPQRPTRPIYPAYISSKCALNSLTLQWAIQEEQKGSGIRVVSICPGFNATNMNQYTGTMDPADGCKVIVKAALDKKGKSGVFFDKNGDIEW</sequence>
<dbReference type="Gene3D" id="4.10.240.10">
    <property type="entry name" value="Zn(2)-C6 fungal-type DNA-binding domain"/>
    <property type="match status" value="1"/>
</dbReference>
<evidence type="ECO:0000256" key="5">
    <source>
        <dbReference type="ARBA" id="ARBA00023242"/>
    </source>
</evidence>
<keyword evidence="3" id="KW-0805">Transcription regulation</keyword>
<dbReference type="PANTHER" id="PTHR47338:SF29">
    <property type="entry name" value="ZN(2)-C6 FUNGAL-TYPE DOMAIN-CONTAINING PROTEIN"/>
    <property type="match status" value="1"/>
</dbReference>
<keyword evidence="4" id="KW-0804">Transcription</keyword>
<evidence type="ECO:0000259" key="6">
    <source>
        <dbReference type="PROSITE" id="PS50048"/>
    </source>
</evidence>
<dbReference type="PRINTS" id="PR00081">
    <property type="entry name" value="GDHRDH"/>
</dbReference>
<dbReference type="GO" id="GO:0008270">
    <property type="term" value="F:zinc ion binding"/>
    <property type="evidence" value="ECO:0007669"/>
    <property type="project" value="InterPro"/>
</dbReference>
<name>A0A8H6YRJ8_9AGAR</name>
<comment type="caution">
    <text evidence="7">The sequence shown here is derived from an EMBL/GenBank/DDBJ whole genome shotgun (WGS) entry which is preliminary data.</text>
</comment>
<dbReference type="Pfam" id="PF00172">
    <property type="entry name" value="Zn_clus"/>
    <property type="match status" value="1"/>
</dbReference>
<evidence type="ECO:0000256" key="3">
    <source>
        <dbReference type="ARBA" id="ARBA00023015"/>
    </source>
</evidence>
<evidence type="ECO:0000313" key="8">
    <source>
        <dbReference type="Proteomes" id="UP000620124"/>
    </source>
</evidence>
<dbReference type="Pfam" id="PF00106">
    <property type="entry name" value="adh_short"/>
    <property type="match status" value="1"/>
</dbReference>
<dbReference type="Gene3D" id="3.40.50.720">
    <property type="entry name" value="NAD(P)-binding Rossmann-like Domain"/>
    <property type="match status" value="1"/>
</dbReference>
<evidence type="ECO:0000256" key="4">
    <source>
        <dbReference type="ARBA" id="ARBA00023163"/>
    </source>
</evidence>
<dbReference type="SUPFAM" id="SSF51735">
    <property type="entry name" value="NAD(P)-binding Rossmann-fold domains"/>
    <property type="match status" value="1"/>
</dbReference>
<evidence type="ECO:0000256" key="2">
    <source>
        <dbReference type="ARBA" id="ARBA00022723"/>
    </source>
</evidence>
<organism evidence="7 8">
    <name type="scientific">Mycena venus</name>
    <dbReference type="NCBI Taxonomy" id="2733690"/>
    <lineage>
        <taxon>Eukaryota</taxon>
        <taxon>Fungi</taxon>
        <taxon>Dikarya</taxon>
        <taxon>Basidiomycota</taxon>
        <taxon>Agaricomycotina</taxon>
        <taxon>Agaricomycetes</taxon>
        <taxon>Agaricomycetidae</taxon>
        <taxon>Agaricales</taxon>
        <taxon>Marasmiineae</taxon>
        <taxon>Mycenaceae</taxon>
        <taxon>Mycena</taxon>
    </lineage>
</organism>
<dbReference type="Proteomes" id="UP000620124">
    <property type="component" value="Unassembled WGS sequence"/>
</dbReference>
<dbReference type="GO" id="GO:0005634">
    <property type="term" value="C:nucleus"/>
    <property type="evidence" value="ECO:0007669"/>
    <property type="project" value="UniProtKB-SubCell"/>
</dbReference>
<dbReference type="SMART" id="SM00066">
    <property type="entry name" value="GAL4"/>
    <property type="match status" value="1"/>
</dbReference>
<dbReference type="CDD" id="cd00067">
    <property type="entry name" value="GAL4"/>
    <property type="match status" value="1"/>
</dbReference>
<comment type="subcellular location">
    <subcellularLocation>
        <location evidence="1">Nucleus</location>
    </subcellularLocation>
</comment>
<dbReference type="GO" id="GO:0003677">
    <property type="term" value="F:DNA binding"/>
    <property type="evidence" value="ECO:0007669"/>
    <property type="project" value="InterPro"/>
</dbReference>
<dbReference type="GO" id="GO:0000981">
    <property type="term" value="F:DNA-binding transcription factor activity, RNA polymerase II-specific"/>
    <property type="evidence" value="ECO:0007669"/>
    <property type="project" value="InterPro"/>
</dbReference>
<gene>
    <name evidence="7" type="ORF">MVEN_00364900</name>
</gene>
<dbReference type="InterPro" id="IPR001138">
    <property type="entry name" value="Zn2Cys6_DnaBD"/>
</dbReference>
<dbReference type="EMBL" id="JACAZI010000003">
    <property type="protein sequence ID" value="KAF7364943.1"/>
    <property type="molecule type" value="Genomic_DNA"/>
</dbReference>
<dbReference type="Pfam" id="PF04082">
    <property type="entry name" value="Fungal_trans"/>
    <property type="match status" value="1"/>
</dbReference>
<dbReference type="InterPro" id="IPR050815">
    <property type="entry name" value="TF_fung"/>
</dbReference>
<dbReference type="SUPFAM" id="SSF57701">
    <property type="entry name" value="Zn2/Cys6 DNA-binding domain"/>
    <property type="match status" value="1"/>
</dbReference>
<keyword evidence="5" id="KW-0539">Nucleus</keyword>
<evidence type="ECO:0000256" key="1">
    <source>
        <dbReference type="ARBA" id="ARBA00004123"/>
    </source>
</evidence>
<dbReference type="InterPro" id="IPR007219">
    <property type="entry name" value="XnlR_reg_dom"/>
</dbReference>
<dbReference type="PANTHER" id="PTHR47338">
    <property type="entry name" value="ZN(II)2CYS6 TRANSCRIPTION FACTOR (EUROFUNG)-RELATED"/>
    <property type="match status" value="1"/>
</dbReference>
<protein>
    <submittedName>
        <fullName evidence="7">Fungal-trans domain-containing protein</fullName>
    </submittedName>
</protein>
<dbReference type="CDD" id="cd12148">
    <property type="entry name" value="fungal_TF_MHR"/>
    <property type="match status" value="1"/>
</dbReference>
<keyword evidence="2" id="KW-0479">Metal-binding</keyword>
<dbReference type="OrthoDB" id="2309723at2759"/>
<reference evidence="7" key="1">
    <citation type="submission" date="2020-05" db="EMBL/GenBank/DDBJ databases">
        <title>Mycena genomes resolve the evolution of fungal bioluminescence.</title>
        <authorList>
            <person name="Tsai I.J."/>
        </authorList>
    </citation>
    <scope>NUCLEOTIDE SEQUENCE</scope>
    <source>
        <strain evidence="7">CCC161011</strain>
    </source>
</reference>
<feature type="domain" description="Zn(2)-C6 fungal-type" evidence="6">
    <location>
        <begin position="85"/>
        <end position="117"/>
    </location>
</feature>
<dbReference type="AlphaFoldDB" id="A0A8H6YRJ8"/>
<dbReference type="InterPro" id="IPR002347">
    <property type="entry name" value="SDR_fam"/>
</dbReference>
<evidence type="ECO:0000313" key="7">
    <source>
        <dbReference type="EMBL" id="KAF7364943.1"/>
    </source>
</evidence>
<dbReference type="PROSITE" id="PS50048">
    <property type="entry name" value="ZN2_CY6_FUNGAL_2"/>
    <property type="match status" value="1"/>
</dbReference>
<dbReference type="InterPro" id="IPR036864">
    <property type="entry name" value="Zn2-C6_fun-type_DNA-bd_sf"/>
</dbReference>
<proteinExistence type="predicted"/>
<dbReference type="GO" id="GO:0006351">
    <property type="term" value="P:DNA-templated transcription"/>
    <property type="evidence" value="ECO:0007669"/>
    <property type="project" value="InterPro"/>
</dbReference>
<accession>A0A8H6YRJ8</accession>